<keyword evidence="2" id="KW-1185">Reference proteome</keyword>
<evidence type="ECO:0000313" key="1">
    <source>
        <dbReference type="EMBL" id="AHF17429.1"/>
    </source>
</evidence>
<name>W0F7J1_9BACT</name>
<organism evidence="1 2">
    <name type="scientific">Niabella soli DSM 19437</name>
    <dbReference type="NCBI Taxonomy" id="929713"/>
    <lineage>
        <taxon>Bacteria</taxon>
        <taxon>Pseudomonadati</taxon>
        <taxon>Bacteroidota</taxon>
        <taxon>Chitinophagia</taxon>
        <taxon>Chitinophagales</taxon>
        <taxon>Chitinophagaceae</taxon>
        <taxon>Niabella</taxon>
    </lineage>
</organism>
<dbReference type="AlphaFoldDB" id="W0F7J1"/>
<dbReference type="EMBL" id="CP007035">
    <property type="protein sequence ID" value="AHF17429.1"/>
    <property type="molecule type" value="Genomic_DNA"/>
</dbReference>
<evidence type="ECO:0000313" key="2">
    <source>
        <dbReference type="Proteomes" id="UP000003586"/>
    </source>
</evidence>
<proteinExistence type="predicted"/>
<accession>W0F7J1</accession>
<sequence length="43" mass="5055">MKIWKYGNVEMKEYYTNKTNVVPTPAKLARELVPAERVINVEM</sequence>
<dbReference type="HOGENOM" id="CLU_3236640_0_0_10"/>
<dbReference type="KEGG" id="nso:NIASO_07420"/>
<gene>
    <name evidence="1" type="ORF">NIASO_07420</name>
</gene>
<protein>
    <submittedName>
        <fullName evidence="1">Uncharacterized protein</fullName>
    </submittedName>
</protein>
<reference evidence="1 2" key="1">
    <citation type="submission" date="2013-12" db="EMBL/GenBank/DDBJ databases">
        <authorList>
            <consortium name="DOE Joint Genome Institute"/>
            <person name="Eisen J."/>
            <person name="Huntemann M."/>
            <person name="Han J."/>
            <person name="Chen A."/>
            <person name="Kyrpides N."/>
            <person name="Mavromatis K."/>
            <person name="Markowitz V."/>
            <person name="Palaniappan K."/>
            <person name="Ivanova N."/>
            <person name="Schaumberg A."/>
            <person name="Pati A."/>
            <person name="Liolios K."/>
            <person name="Nordberg H.P."/>
            <person name="Cantor M.N."/>
            <person name="Hua S.X."/>
            <person name="Woyke T."/>
        </authorList>
    </citation>
    <scope>NUCLEOTIDE SEQUENCE [LARGE SCALE GENOMIC DNA]</scope>
    <source>
        <strain evidence="2">DSM 19437</strain>
    </source>
</reference>
<dbReference type="Proteomes" id="UP000003586">
    <property type="component" value="Chromosome"/>
</dbReference>